<dbReference type="Proteomes" id="UP000796880">
    <property type="component" value="Unassembled WGS sequence"/>
</dbReference>
<dbReference type="AlphaFoldDB" id="A0A8K0DQ22"/>
<feature type="region of interest" description="Disordered" evidence="3">
    <location>
        <begin position="1"/>
        <end position="30"/>
    </location>
</feature>
<dbReference type="InterPro" id="IPR053363">
    <property type="entry name" value="Leaf_patterning_domain"/>
</dbReference>
<evidence type="ECO:0000256" key="2">
    <source>
        <dbReference type="ARBA" id="ARBA00023242"/>
    </source>
</evidence>
<dbReference type="Pfam" id="PF03791">
    <property type="entry name" value="KNOX2"/>
    <property type="match status" value="1"/>
</dbReference>
<proteinExistence type="predicted"/>
<dbReference type="PANTHER" id="PTHR48268:SF2">
    <property type="entry name" value="PROTEIN KNATM"/>
    <property type="match status" value="1"/>
</dbReference>
<dbReference type="InterPro" id="IPR005540">
    <property type="entry name" value="KNOX1"/>
</dbReference>
<evidence type="ECO:0000313" key="7">
    <source>
        <dbReference type="Proteomes" id="UP000796880"/>
    </source>
</evidence>
<name>A0A8K0DQ22_9ROSA</name>
<feature type="compositionally biased region" description="Polar residues" evidence="3">
    <location>
        <begin position="1"/>
        <end position="11"/>
    </location>
</feature>
<comment type="caution">
    <text evidence="6">The sequence shown here is derived from an EMBL/GenBank/DDBJ whole genome shotgun (WGS) entry which is preliminary data.</text>
</comment>
<gene>
    <name evidence="6" type="ORF">FNV43_RR26832</name>
</gene>
<dbReference type="PANTHER" id="PTHR48268">
    <property type="entry name" value="HOMEOBOX PROTEIN KNOTTED-1-LIKE 6 ISOFORM X1"/>
    <property type="match status" value="1"/>
</dbReference>
<feature type="compositionally biased region" description="Acidic residues" evidence="3">
    <location>
        <begin position="21"/>
        <end position="30"/>
    </location>
</feature>
<sequence>MGDSNSSTENSDVVVKAVSSEGDDEDDNDQQEDLKRMISNHPLFGLLLESHINCLKVGLGEIEEVGFTSTAPDQYSSNYNVDATINTNSSDLDKFMEAYCTTLKKLKEAMDKPFKETTSFIKDMYAQLKELSITNNADQPHVLPEN</sequence>
<feature type="domain" description="KNOX1" evidence="4">
    <location>
        <begin position="32"/>
        <end position="71"/>
    </location>
</feature>
<keyword evidence="2" id="KW-0539">Nucleus</keyword>
<dbReference type="OrthoDB" id="1704693at2759"/>
<dbReference type="GO" id="GO:0005634">
    <property type="term" value="C:nucleus"/>
    <property type="evidence" value="ECO:0007669"/>
    <property type="project" value="UniProtKB-SubCell"/>
</dbReference>
<evidence type="ECO:0000256" key="1">
    <source>
        <dbReference type="ARBA" id="ARBA00004123"/>
    </source>
</evidence>
<dbReference type="SMART" id="SM01256">
    <property type="entry name" value="KNOX2"/>
    <property type="match status" value="1"/>
</dbReference>
<evidence type="ECO:0000313" key="6">
    <source>
        <dbReference type="EMBL" id="KAF3432093.1"/>
    </source>
</evidence>
<protein>
    <submittedName>
        <fullName evidence="6">Uncharacterized protein</fullName>
    </submittedName>
</protein>
<organism evidence="6 7">
    <name type="scientific">Rhamnella rubrinervis</name>
    <dbReference type="NCBI Taxonomy" id="2594499"/>
    <lineage>
        <taxon>Eukaryota</taxon>
        <taxon>Viridiplantae</taxon>
        <taxon>Streptophyta</taxon>
        <taxon>Embryophyta</taxon>
        <taxon>Tracheophyta</taxon>
        <taxon>Spermatophyta</taxon>
        <taxon>Magnoliopsida</taxon>
        <taxon>eudicotyledons</taxon>
        <taxon>Gunneridae</taxon>
        <taxon>Pentapetalae</taxon>
        <taxon>rosids</taxon>
        <taxon>fabids</taxon>
        <taxon>Rosales</taxon>
        <taxon>Rhamnaceae</taxon>
        <taxon>rhamnoid group</taxon>
        <taxon>Rhamneae</taxon>
        <taxon>Rhamnella</taxon>
    </lineage>
</organism>
<dbReference type="SMART" id="SM01255">
    <property type="entry name" value="KNOX1"/>
    <property type="match status" value="1"/>
</dbReference>
<evidence type="ECO:0000256" key="3">
    <source>
        <dbReference type="SAM" id="MobiDB-lite"/>
    </source>
</evidence>
<evidence type="ECO:0000259" key="4">
    <source>
        <dbReference type="SMART" id="SM01255"/>
    </source>
</evidence>
<evidence type="ECO:0000259" key="5">
    <source>
        <dbReference type="SMART" id="SM01256"/>
    </source>
</evidence>
<accession>A0A8K0DQ22</accession>
<dbReference type="Pfam" id="PF03790">
    <property type="entry name" value="KNOX1"/>
    <property type="match status" value="1"/>
</dbReference>
<comment type="subcellular location">
    <subcellularLocation>
        <location evidence="1">Nucleus</location>
    </subcellularLocation>
</comment>
<dbReference type="InterPro" id="IPR005541">
    <property type="entry name" value="KNOX2"/>
</dbReference>
<dbReference type="GO" id="GO:0003677">
    <property type="term" value="F:DNA binding"/>
    <property type="evidence" value="ECO:0007669"/>
    <property type="project" value="InterPro"/>
</dbReference>
<dbReference type="EMBL" id="VOIH02000012">
    <property type="protein sequence ID" value="KAF3432093.1"/>
    <property type="molecule type" value="Genomic_DNA"/>
</dbReference>
<feature type="domain" description="KNOX2" evidence="5">
    <location>
        <begin position="82"/>
        <end position="133"/>
    </location>
</feature>
<keyword evidence="7" id="KW-1185">Reference proteome</keyword>
<reference evidence="6" key="1">
    <citation type="submission" date="2020-03" db="EMBL/GenBank/DDBJ databases">
        <title>A high-quality chromosome-level genome assembly of a woody plant with both climbing and erect habits, Rhamnella rubrinervis.</title>
        <authorList>
            <person name="Lu Z."/>
            <person name="Yang Y."/>
            <person name="Zhu X."/>
            <person name="Sun Y."/>
        </authorList>
    </citation>
    <scope>NUCLEOTIDE SEQUENCE</scope>
    <source>
        <strain evidence="6">BYM</strain>
        <tissue evidence="6">Leaf</tissue>
    </source>
</reference>